<dbReference type="AlphaFoldDB" id="A0A0K6GCY0"/>
<accession>A0A0K6GCY0</accession>
<keyword evidence="3" id="KW-1185">Reference proteome</keyword>
<reference evidence="2 3" key="1">
    <citation type="submission" date="2015-07" db="EMBL/GenBank/DDBJ databases">
        <authorList>
            <person name="Noorani M."/>
        </authorList>
    </citation>
    <scope>NUCLEOTIDE SEQUENCE [LARGE SCALE GENOMIC DNA]</scope>
    <source>
        <strain evidence="2">BBA 69670</strain>
    </source>
</reference>
<evidence type="ECO:0000313" key="2">
    <source>
        <dbReference type="EMBL" id="CUA76447.1"/>
    </source>
</evidence>
<organism evidence="2 3">
    <name type="scientific">Rhizoctonia solani</name>
    <dbReference type="NCBI Taxonomy" id="456999"/>
    <lineage>
        <taxon>Eukaryota</taxon>
        <taxon>Fungi</taxon>
        <taxon>Dikarya</taxon>
        <taxon>Basidiomycota</taxon>
        <taxon>Agaricomycotina</taxon>
        <taxon>Agaricomycetes</taxon>
        <taxon>Cantharellales</taxon>
        <taxon>Ceratobasidiaceae</taxon>
        <taxon>Rhizoctonia</taxon>
    </lineage>
</organism>
<sequence>MATMNREMRSPSLYVELVLDGIDSDLNLKAAEMLAKYLHDGKRPGDRHKSQPSSGNNESPGRIPIHGVVVRFERKKRGMCKVNDELKSRFPPGIEYIICYTHFRGEQSCVSRFDMTGRILSREMCTSPDIGWDLWTHCTKHVMYWPEHWIPRWDKDDPVWTQEIDSSPTGAPDSLGLVSSKPVGMYRHELRKYHSRYEGKDIFMLLWKSYPGVDQSYH</sequence>
<dbReference type="EMBL" id="CYGV01001689">
    <property type="protein sequence ID" value="CUA76447.1"/>
    <property type="molecule type" value="Genomic_DNA"/>
</dbReference>
<evidence type="ECO:0000256" key="1">
    <source>
        <dbReference type="SAM" id="MobiDB-lite"/>
    </source>
</evidence>
<feature type="region of interest" description="Disordered" evidence="1">
    <location>
        <begin position="40"/>
        <end position="63"/>
    </location>
</feature>
<proteinExistence type="predicted"/>
<feature type="compositionally biased region" description="Basic and acidic residues" evidence="1">
    <location>
        <begin position="40"/>
        <end position="49"/>
    </location>
</feature>
<gene>
    <name evidence="2" type="ORF">RSOLAG22IIIB_06278</name>
</gene>
<dbReference type="Proteomes" id="UP000044841">
    <property type="component" value="Unassembled WGS sequence"/>
</dbReference>
<protein>
    <submittedName>
        <fullName evidence="2">Uncharacterized protein</fullName>
    </submittedName>
</protein>
<evidence type="ECO:0000313" key="3">
    <source>
        <dbReference type="Proteomes" id="UP000044841"/>
    </source>
</evidence>
<name>A0A0K6GCY0_9AGAM</name>